<dbReference type="EMBL" id="CACRXK020004869">
    <property type="protein sequence ID" value="CAB4004325.1"/>
    <property type="molecule type" value="Genomic_DNA"/>
</dbReference>
<proteinExistence type="predicted"/>
<accession>A0A6S7HEJ0</accession>
<keyword evidence="2" id="KW-1185">Reference proteome</keyword>
<protein>
    <submittedName>
        <fullName evidence="1">Uncharacterized protein</fullName>
    </submittedName>
</protein>
<feature type="non-terminal residue" evidence="1">
    <location>
        <position position="1"/>
    </location>
</feature>
<evidence type="ECO:0000313" key="2">
    <source>
        <dbReference type="Proteomes" id="UP001152795"/>
    </source>
</evidence>
<dbReference type="Proteomes" id="UP001152795">
    <property type="component" value="Unassembled WGS sequence"/>
</dbReference>
<dbReference type="AlphaFoldDB" id="A0A6S7HEJ0"/>
<sequence length="53" mass="6034">YVGGELKQSLAEFVARRGQSTKIVCNNAKTFVAMAKWLRKLKHSHVVNDYRLA</sequence>
<comment type="caution">
    <text evidence="1">The sequence shown here is derived from an EMBL/GenBank/DDBJ whole genome shotgun (WGS) entry which is preliminary data.</text>
</comment>
<name>A0A6S7HEJ0_PARCT</name>
<evidence type="ECO:0000313" key="1">
    <source>
        <dbReference type="EMBL" id="CAB4004325.1"/>
    </source>
</evidence>
<organism evidence="1 2">
    <name type="scientific">Paramuricea clavata</name>
    <name type="common">Red gorgonian</name>
    <name type="synonym">Violescent sea-whip</name>
    <dbReference type="NCBI Taxonomy" id="317549"/>
    <lineage>
        <taxon>Eukaryota</taxon>
        <taxon>Metazoa</taxon>
        <taxon>Cnidaria</taxon>
        <taxon>Anthozoa</taxon>
        <taxon>Octocorallia</taxon>
        <taxon>Malacalcyonacea</taxon>
        <taxon>Plexauridae</taxon>
        <taxon>Paramuricea</taxon>
    </lineage>
</organism>
<reference evidence="1" key="1">
    <citation type="submission" date="2020-04" db="EMBL/GenBank/DDBJ databases">
        <authorList>
            <person name="Alioto T."/>
            <person name="Alioto T."/>
            <person name="Gomez Garrido J."/>
        </authorList>
    </citation>
    <scope>NUCLEOTIDE SEQUENCE</scope>
    <source>
        <strain evidence="1">A484AB</strain>
    </source>
</reference>
<gene>
    <name evidence="1" type="ORF">PACLA_8A016438</name>
</gene>